<keyword evidence="2" id="KW-1185">Reference proteome</keyword>
<proteinExistence type="predicted"/>
<dbReference type="AlphaFoldDB" id="A0A5D2DFC7"/>
<reference evidence="1 2" key="1">
    <citation type="submission" date="2019-06" db="EMBL/GenBank/DDBJ databases">
        <title>WGS assembly of Gossypium darwinii.</title>
        <authorList>
            <person name="Chen Z.J."/>
            <person name="Sreedasyam A."/>
            <person name="Ando A."/>
            <person name="Song Q."/>
            <person name="De L."/>
            <person name="Hulse-Kemp A."/>
            <person name="Ding M."/>
            <person name="Ye W."/>
            <person name="Kirkbride R."/>
            <person name="Jenkins J."/>
            <person name="Plott C."/>
            <person name="Lovell J."/>
            <person name="Lin Y.-M."/>
            <person name="Vaughn R."/>
            <person name="Liu B."/>
            <person name="Li W."/>
            <person name="Simpson S."/>
            <person name="Scheffler B."/>
            <person name="Saski C."/>
            <person name="Grover C."/>
            <person name="Hu G."/>
            <person name="Conover J."/>
            <person name="Carlson J."/>
            <person name="Shu S."/>
            <person name="Boston L."/>
            <person name="Williams M."/>
            <person name="Peterson D."/>
            <person name="Mcgee K."/>
            <person name="Jones D."/>
            <person name="Wendel J."/>
            <person name="Stelly D."/>
            <person name="Grimwood J."/>
            <person name="Schmutz J."/>
        </authorList>
    </citation>
    <scope>NUCLEOTIDE SEQUENCE [LARGE SCALE GENOMIC DNA]</scope>
    <source>
        <strain evidence="1">1808015.09</strain>
    </source>
</reference>
<evidence type="ECO:0000313" key="2">
    <source>
        <dbReference type="Proteomes" id="UP000323506"/>
    </source>
</evidence>
<gene>
    <name evidence="1" type="ORF">ES288_D02G184600v1</name>
</gene>
<sequence>MNRPPLKLKHPKLITSQKRTYLLPFPSGSKNFRDVTSSLLEDENDTFNSYKFWRMKWNSLSACCIDSSVS</sequence>
<accession>A0A5D2DFC7</accession>
<dbReference type="Proteomes" id="UP000323506">
    <property type="component" value="Chromosome D02"/>
</dbReference>
<protein>
    <submittedName>
        <fullName evidence="1">Uncharacterized protein</fullName>
    </submittedName>
</protein>
<organism evidence="1 2">
    <name type="scientific">Gossypium darwinii</name>
    <name type="common">Darwin's cotton</name>
    <name type="synonym">Gossypium barbadense var. darwinii</name>
    <dbReference type="NCBI Taxonomy" id="34276"/>
    <lineage>
        <taxon>Eukaryota</taxon>
        <taxon>Viridiplantae</taxon>
        <taxon>Streptophyta</taxon>
        <taxon>Embryophyta</taxon>
        <taxon>Tracheophyta</taxon>
        <taxon>Spermatophyta</taxon>
        <taxon>Magnoliopsida</taxon>
        <taxon>eudicotyledons</taxon>
        <taxon>Gunneridae</taxon>
        <taxon>Pentapetalae</taxon>
        <taxon>rosids</taxon>
        <taxon>malvids</taxon>
        <taxon>Malvales</taxon>
        <taxon>Malvaceae</taxon>
        <taxon>Malvoideae</taxon>
        <taxon>Gossypium</taxon>
    </lineage>
</organism>
<name>A0A5D2DFC7_GOSDA</name>
<evidence type="ECO:0000313" key="1">
    <source>
        <dbReference type="EMBL" id="TYG80034.1"/>
    </source>
</evidence>
<dbReference type="EMBL" id="CM017702">
    <property type="protein sequence ID" value="TYG80034.1"/>
    <property type="molecule type" value="Genomic_DNA"/>
</dbReference>